<dbReference type="InterPro" id="IPR023214">
    <property type="entry name" value="HAD_sf"/>
</dbReference>
<dbReference type="PANTHER" id="PTHR43611:SF3">
    <property type="entry name" value="FLAVIN MONONUCLEOTIDE HYDROLASE 1, CHLOROPLATIC"/>
    <property type="match status" value="1"/>
</dbReference>
<accession>A0A8H5CWE1</accession>
<dbReference type="EMBL" id="JAACJO010000020">
    <property type="protein sequence ID" value="KAF5348293.1"/>
    <property type="molecule type" value="Genomic_DNA"/>
</dbReference>
<dbReference type="NCBIfam" id="TIGR01509">
    <property type="entry name" value="HAD-SF-IA-v3"/>
    <property type="match status" value="1"/>
</dbReference>
<reference evidence="1 2" key="1">
    <citation type="journal article" date="2020" name="ISME J.">
        <title>Uncovering the hidden diversity of litter-decomposition mechanisms in mushroom-forming fungi.</title>
        <authorList>
            <person name="Floudas D."/>
            <person name="Bentzer J."/>
            <person name="Ahren D."/>
            <person name="Johansson T."/>
            <person name="Persson P."/>
            <person name="Tunlid A."/>
        </authorList>
    </citation>
    <scope>NUCLEOTIDE SEQUENCE [LARGE SCALE GENOMIC DNA]</scope>
    <source>
        <strain evidence="1 2">CBS 146.42</strain>
    </source>
</reference>
<evidence type="ECO:0000313" key="2">
    <source>
        <dbReference type="Proteomes" id="UP000559027"/>
    </source>
</evidence>
<protein>
    <submittedName>
        <fullName evidence="1">Uncharacterized protein</fullName>
    </submittedName>
</protein>
<dbReference type="InterPro" id="IPR036412">
    <property type="entry name" value="HAD-like_sf"/>
</dbReference>
<dbReference type="SUPFAM" id="SSF48239">
    <property type="entry name" value="Terpenoid cyclases/Protein prenyltransferases"/>
    <property type="match status" value="1"/>
</dbReference>
<dbReference type="PANTHER" id="PTHR43611">
    <property type="entry name" value="ALPHA-D-GLUCOSE 1-PHOSPHATE PHOSPHATASE"/>
    <property type="match status" value="1"/>
</dbReference>
<dbReference type="Gene3D" id="3.40.50.1000">
    <property type="entry name" value="HAD superfamily/HAD-like"/>
    <property type="match status" value="1"/>
</dbReference>
<dbReference type="SUPFAM" id="SSF56784">
    <property type="entry name" value="HAD-like"/>
    <property type="match status" value="1"/>
</dbReference>
<gene>
    <name evidence="1" type="ORF">D9756_010514</name>
</gene>
<dbReference type="InterPro" id="IPR023198">
    <property type="entry name" value="PGP-like_dom2"/>
</dbReference>
<dbReference type="InterPro" id="IPR008930">
    <property type="entry name" value="Terpenoid_cyclase/PrenylTrfase"/>
</dbReference>
<dbReference type="Proteomes" id="UP000559027">
    <property type="component" value="Unassembled WGS sequence"/>
</dbReference>
<keyword evidence="2" id="KW-1185">Reference proteome</keyword>
<comment type="caution">
    <text evidence="1">The sequence shown here is derived from an EMBL/GenBank/DDBJ whole genome shotgun (WGS) entry which is preliminary data.</text>
</comment>
<sequence length="485" mass="54597">MGARVSSPSHPSKQLSGHTPHKVLILDLGDVIFNWKAPTDGKLSPRTLSRAMSTLPWHDFERGQISETECFQRIGEILAVSPSDIAETIQQAKMSLQCDDRLVSTLKELKCDSGGALKIYAMSNIAKPHYDIIRSKDWEWSLFDQVFTSAGVGMRKPDLQFYKYVLEAIGLEHCPQNVVFVDDKRENVVSALSLGMHAIRFEDSEKTIERMFNILGDPVKRGEEYLQRNAKNMHSTTNTGIAIKENFAQELITLKTYPLLWNFFQEQPVLTTSTYPNDFDTTSLALTVLGCPDSVAEAVMDKMANNVSSDGIIQVYDDPQRLRVDAMVCVQILTLFYLRGRDDEVRKTYDWVYQILLHRAYLDGTLYYCSPDYFLYALNRLITYTRQAGKPIPSDLFPLFQERCKERIGAPGDALAIAVRLIACHCAGIPVSEVRRDLCTLKTLQCQDGGWPFCGMYRIPSAKTVMGNRGVSTAVAVKAIKLFAD</sequence>
<dbReference type="AlphaFoldDB" id="A0A8H5CWE1"/>
<organism evidence="1 2">
    <name type="scientific">Leucocoprinus leucothites</name>
    <dbReference type="NCBI Taxonomy" id="201217"/>
    <lineage>
        <taxon>Eukaryota</taxon>
        <taxon>Fungi</taxon>
        <taxon>Dikarya</taxon>
        <taxon>Basidiomycota</taxon>
        <taxon>Agaricomycotina</taxon>
        <taxon>Agaricomycetes</taxon>
        <taxon>Agaricomycetidae</taxon>
        <taxon>Agaricales</taxon>
        <taxon>Agaricineae</taxon>
        <taxon>Agaricaceae</taxon>
        <taxon>Leucocoprinus</taxon>
    </lineage>
</organism>
<name>A0A8H5CWE1_9AGAR</name>
<dbReference type="InterPro" id="IPR006439">
    <property type="entry name" value="HAD-SF_hydro_IA"/>
</dbReference>
<dbReference type="Gene3D" id="1.10.150.240">
    <property type="entry name" value="Putative phosphatase, domain 2"/>
    <property type="match status" value="1"/>
</dbReference>
<dbReference type="GO" id="GO:0016791">
    <property type="term" value="F:phosphatase activity"/>
    <property type="evidence" value="ECO:0007669"/>
    <property type="project" value="UniProtKB-ARBA"/>
</dbReference>
<proteinExistence type="predicted"/>
<dbReference type="OrthoDB" id="2012566at2759"/>
<evidence type="ECO:0000313" key="1">
    <source>
        <dbReference type="EMBL" id="KAF5348293.1"/>
    </source>
</evidence>